<dbReference type="Proteomes" id="UP000184120">
    <property type="component" value="Unassembled WGS sequence"/>
</dbReference>
<dbReference type="OrthoDB" id="7391526at2"/>
<evidence type="ECO:0000313" key="5">
    <source>
        <dbReference type="Proteomes" id="UP000650994"/>
    </source>
</evidence>
<evidence type="ECO:0000313" key="4">
    <source>
        <dbReference type="Proteomes" id="UP000184120"/>
    </source>
</evidence>
<reference evidence="5" key="4">
    <citation type="journal article" date="2019" name="Int. J. Syst. Evol. Microbiol.">
        <title>The Global Catalogue of Microorganisms (GCM) 10K type strain sequencing project: providing services to taxonomists for standard genome sequencing and annotation.</title>
        <authorList>
            <consortium name="The Broad Institute Genomics Platform"/>
            <consortium name="The Broad Institute Genome Sequencing Center for Infectious Disease"/>
            <person name="Wu L."/>
            <person name="Ma J."/>
        </authorList>
    </citation>
    <scope>NUCLEOTIDE SEQUENCE [LARGE SCALE GENOMIC DNA]</scope>
    <source>
        <strain evidence="5">CGMCC 1.12707</strain>
    </source>
</reference>
<gene>
    <name evidence="2" type="ORF">GCM10010984_09590</name>
    <name evidence="3" type="ORF">SAMN05443634_10622</name>
</gene>
<name>A0A1M6XZL5_9FLAO</name>
<evidence type="ECO:0000313" key="2">
    <source>
        <dbReference type="EMBL" id="GGE94017.1"/>
    </source>
</evidence>
<protein>
    <recommendedName>
        <fullName evidence="1">DUF5672 domain-containing protein</fullName>
    </recommendedName>
</protein>
<dbReference type="InterPro" id="IPR043729">
    <property type="entry name" value="DUF5672"/>
</dbReference>
<evidence type="ECO:0000259" key="1">
    <source>
        <dbReference type="Pfam" id="PF18922"/>
    </source>
</evidence>
<dbReference type="EMBL" id="BMFL01000005">
    <property type="protein sequence ID" value="GGE94017.1"/>
    <property type="molecule type" value="Genomic_DNA"/>
</dbReference>
<proteinExistence type="predicted"/>
<reference evidence="2" key="5">
    <citation type="submission" date="2024-05" db="EMBL/GenBank/DDBJ databases">
        <authorList>
            <person name="Sun Q."/>
            <person name="Zhou Y."/>
        </authorList>
    </citation>
    <scope>NUCLEOTIDE SEQUENCE</scope>
    <source>
        <strain evidence="2">CGMCC 1.12707</strain>
    </source>
</reference>
<reference evidence="4" key="3">
    <citation type="submission" date="2016-11" db="EMBL/GenBank/DDBJ databases">
        <authorList>
            <person name="Varghese N."/>
            <person name="Submissions S."/>
        </authorList>
    </citation>
    <scope>NUCLEOTIDE SEQUENCE [LARGE SCALE GENOMIC DNA]</scope>
    <source>
        <strain evidence="4">DSM 27989</strain>
    </source>
</reference>
<feature type="domain" description="DUF5672" evidence="1">
    <location>
        <begin position="70"/>
        <end position="257"/>
    </location>
</feature>
<dbReference type="EMBL" id="FRBH01000006">
    <property type="protein sequence ID" value="SHL11273.1"/>
    <property type="molecule type" value="Genomic_DNA"/>
</dbReference>
<dbReference type="Proteomes" id="UP000650994">
    <property type="component" value="Unassembled WGS sequence"/>
</dbReference>
<reference evidence="2" key="1">
    <citation type="journal article" date="2014" name="Int. J. Syst. Evol. Microbiol.">
        <title>Complete genome of a new Firmicutes species belonging to the dominant human colonic microbiota ('Ruminococcus bicirculans') reveals two chromosomes and a selective capacity to utilize plant glucans.</title>
        <authorList>
            <consortium name="NISC Comparative Sequencing Program"/>
            <person name="Wegmann U."/>
            <person name="Louis P."/>
            <person name="Goesmann A."/>
            <person name="Henrissat B."/>
            <person name="Duncan S.H."/>
            <person name="Flint H.J."/>
        </authorList>
    </citation>
    <scope>NUCLEOTIDE SEQUENCE</scope>
    <source>
        <strain evidence="2">CGMCC 1.12707</strain>
    </source>
</reference>
<dbReference type="Pfam" id="PF18922">
    <property type="entry name" value="DUF5672"/>
    <property type="match status" value="1"/>
</dbReference>
<dbReference type="STRING" id="1434701.SAMN05443634_10622"/>
<sequence>MLKIIADSRMVNLKQVIIVIPIYQDFLDEFEKKSLDSIIRHFNEFEIVFVAPNGMTTKSYENYFSQLNNWRLKYFSSDCFISIDAYNKLLLDTLFYKCFEEYEYMLICQLDVYVFKNDLLAWCQKGYDYVGAPWIGSSRNFINLTFEKFNRSIRKLKGKAIKNTEILFKVGNGGFSLRKVEKFILITKEQKGEIELFLKTKPETEYHVEDVFWSLYVPKKYKDFKIPGWKEALNFCIDRKPKKALNLNNNQLPMACHRFNQPNPARFWKKYINF</sequence>
<keyword evidence="5" id="KW-1185">Reference proteome</keyword>
<dbReference type="RefSeq" id="WP_143147274.1">
    <property type="nucleotide sequence ID" value="NZ_BMFL01000005.1"/>
</dbReference>
<dbReference type="AlphaFoldDB" id="A0A1M6XZL5"/>
<evidence type="ECO:0000313" key="3">
    <source>
        <dbReference type="EMBL" id="SHL11273.1"/>
    </source>
</evidence>
<reference evidence="3" key="2">
    <citation type="submission" date="2016-11" db="EMBL/GenBank/DDBJ databases">
        <authorList>
            <person name="Jaros S."/>
            <person name="Januszkiewicz K."/>
            <person name="Wedrychowicz H."/>
        </authorList>
    </citation>
    <scope>NUCLEOTIDE SEQUENCE [LARGE SCALE GENOMIC DNA]</scope>
    <source>
        <strain evidence="3">DSM 27989</strain>
    </source>
</reference>
<organism evidence="3 4">
    <name type="scientific">Chishuiella changwenlii</name>
    <dbReference type="NCBI Taxonomy" id="1434701"/>
    <lineage>
        <taxon>Bacteria</taxon>
        <taxon>Pseudomonadati</taxon>
        <taxon>Bacteroidota</taxon>
        <taxon>Flavobacteriia</taxon>
        <taxon>Flavobacteriales</taxon>
        <taxon>Weeksellaceae</taxon>
        <taxon>Chishuiella</taxon>
    </lineage>
</organism>
<accession>A0A1M6XZL5</accession>